<comment type="caution">
    <text evidence="5">The sequence shown here is derived from an EMBL/GenBank/DDBJ whole genome shotgun (WGS) entry which is preliminary data.</text>
</comment>
<reference evidence="5" key="1">
    <citation type="journal article" date="2014" name="Int. J. Syst. Evol. Microbiol.">
        <title>Complete genome sequence of Corynebacterium casei LMG S-19264T (=DSM 44701T), isolated from a smear-ripened cheese.</title>
        <authorList>
            <consortium name="US DOE Joint Genome Institute (JGI-PGF)"/>
            <person name="Walter F."/>
            <person name="Albersmeier A."/>
            <person name="Kalinowski J."/>
            <person name="Ruckert C."/>
        </authorList>
    </citation>
    <scope>NUCLEOTIDE SEQUENCE</scope>
    <source>
        <strain evidence="5">VKM Ac-1069</strain>
    </source>
</reference>
<reference evidence="5" key="2">
    <citation type="submission" date="2023-01" db="EMBL/GenBank/DDBJ databases">
        <authorList>
            <person name="Sun Q."/>
            <person name="Evtushenko L."/>
        </authorList>
    </citation>
    <scope>NUCLEOTIDE SEQUENCE</scope>
    <source>
        <strain evidence="5">VKM Ac-1069</strain>
    </source>
</reference>
<dbReference type="GO" id="GO:0045892">
    <property type="term" value="P:negative regulation of DNA-templated transcription"/>
    <property type="evidence" value="ECO:0007669"/>
    <property type="project" value="TreeGrafter"/>
</dbReference>
<keyword evidence="6" id="KW-1185">Reference proteome</keyword>
<organism evidence="5 6">
    <name type="scientific">Pseudonocardia halophobica</name>
    <dbReference type="NCBI Taxonomy" id="29401"/>
    <lineage>
        <taxon>Bacteria</taxon>
        <taxon>Bacillati</taxon>
        <taxon>Actinomycetota</taxon>
        <taxon>Actinomycetes</taxon>
        <taxon>Pseudonocardiales</taxon>
        <taxon>Pseudonocardiaceae</taxon>
        <taxon>Pseudonocardia</taxon>
    </lineage>
</organism>
<dbReference type="PANTHER" id="PTHR44846:SF17">
    <property type="entry name" value="GNTR-FAMILY TRANSCRIPTIONAL REGULATOR"/>
    <property type="match status" value="1"/>
</dbReference>
<dbReference type="Proteomes" id="UP001143463">
    <property type="component" value="Unassembled WGS sequence"/>
</dbReference>
<dbReference type="InterPro" id="IPR011663">
    <property type="entry name" value="UTRA"/>
</dbReference>
<evidence type="ECO:0000256" key="2">
    <source>
        <dbReference type="ARBA" id="ARBA00023125"/>
    </source>
</evidence>
<gene>
    <name evidence="5" type="ORF">GCM10017577_69450</name>
</gene>
<name>A0A9W6P0V8_9PSEU</name>
<dbReference type="RefSeq" id="WP_037053576.1">
    <property type="nucleotide sequence ID" value="NZ_BAAAUZ010000084.1"/>
</dbReference>
<evidence type="ECO:0000256" key="1">
    <source>
        <dbReference type="ARBA" id="ARBA00023015"/>
    </source>
</evidence>
<evidence type="ECO:0000313" key="5">
    <source>
        <dbReference type="EMBL" id="GLL15791.1"/>
    </source>
</evidence>
<dbReference type="InterPro" id="IPR036390">
    <property type="entry name" value="WH_DNA-bd_sf"/>
</dbReference>
<evidence type="ECO:0000313" key="6">
    <source>
        <dbReference type="Proteomes" id="UP001143463"/>
    </source>
</evidence>
<dbReference type="SMART" id="SM00866">
    <property type="entry name" value="UTRA"/>
    <property type="match status" value="1"/>
</dbReference>
<dbReference type="Pfam" id="PF07702">
    <property type="entry name" value="UTRA"/>
    <property type="match status" value="1"/>
</dbReference>
<dbReference type="PROSITE" id="PS50949">
    <property type="entry name" value="HTH_GNTR"/>
    <property type="match status" value="1"/>
</dbReference>
<protein>
    <submittedName>
        <fullName evidence="5">GntR family transcriptional regulator</fullName>
    </submittedName>
</protein>
<dbReference type="PANTHER" id="PTHR44846">
    <property type="entry name" value="MANNOSYL-D-GLYCERATE TRANSPORT/METABOLISM SYSTEM REPRESSOR MNGR-RELATED"/>
    <property type="match status" value="1"/>
</dbReference>
<dbReference type="AlphaFoldDB" id="A0A9W6P0V8"/>
<evidence type="ECO:0000256" key="3">
    <source>
        <dbReference type="ARBA" id="ARBA00023163"/>
    </source>
</evidence>
<evidence type="ECO:0000259" key="4">
    <source>
        <dbReference type="PROSITE" id="PS50949"/>
    </source>
</evidence>
<dbReference type="GO" id="GO:0003700">
    <property type="term" value="F:DNA-binding transcription factor activity"/>
    <property type="evidence" value="ECO:0007669"/>
    <property type="project" value="InterPro"/>
</dbReference>
<dbReference type="GO" id="GO:0003677">
    <property type="term" value="F:DNA binding"/>
    <property type="evidence" value="ECO:0007669"/>
    <property type="project" value="UniProtKB-KW"/>
</dbReference>
<accession>A0A9W6P0V8</accession>
<dbReference type="Pfam" id="PF00392">
    <property type="entry name" value="GntR"/>
    <property type="match status" value="1"/>
</dbReference>
<sequence>MEDTPVAFEVELDRTSPVPLYHQLALAIERAIETGVLKPGDRLENEVALTARLGLARPTARQAIQELVTRGMLVRKRGVGTQVVQPHVRREVRLTSLFDDLAAEGRVPGTELLSLDECGAEEVPEPPGLPARLTRIRRLRSADGVRLAILTNYLPAHFGVAGPDLERTGLYALLRAQGASFRIAHQSIGARLMTEAEATLLGEEEPAACVTVRRSVYDDTGAFVETGTHVYRASQYTVRTSLVV</sequence>
<dbReference type="InterPro" id="IPR028978">
    <property type="entry name" value="Chorismate_lyase_/UTRA_dom_sf"/>
</dbReference>
<dbReference type="InterPro" id="IPR000524">
    <property type="entry name" value="Tscrpt_reg_HTH_GntR"/>
</dbReference>
<dbReference type="SMART" id="SM00345">
    <property type="entry name" value="HTH_GNTR"/>
    <property type="match status" value="1"/>
</dbReference>
<proteinExistence type="predicted"/>
<dbReference type="SUPFAM" id="SSF46785">
    <property type="entry name" value="Winged helix' DNA-binding domain"/>
    <property type="match status" value="1"/>
</dbReference>
<dbReference type="SUPFAM" id="SSF64288">
    <property type="entry name" value="Chorismate lyase-like"/>
    <property type="match status" value="1"/>
</dbReference>
<dbReference type="InterPro" id="IPR050679">
    <property type="entry name" value="Bact_HTH_transcr_reg"/>
</dbReference>
<dbReference type="Gene3D" id="1.10.10.10">
    <property type="entry name" value="Winged helix-like DNA-binding domain superfamily/Winged helix DNA-binding domain"/>
    <property type="match status" value="1"/>
</dbReference>
<keyword evidence="1" id="KW-0805">Transcription regulation</keyword>
<keyword evidence="2" id="KW-0238">DNA-binding</keyword>
<keyword evidence="3" id="KW-0804">Transcription</keyword>
<feature type="domain" description="HTH gntR-type" evidence="4">
    <location>
        <begin position="18"/>
        <end position="86"/>
    </location>
</feature>
<dbReference type="Gene3D" id="3.40.1410.10">
    <property type="entry name" value="Chorismate lyase-like"/>
    <property type="match status" value="1"/>
</dbReference>
<dbReference type="InterPro" id="IPR036388">
    <property type="entry name" value="WH-like_DNA-bd_sf"/>
</dbReference>
<dbReference type="CDD" id="cd07377">
    <property type="entry name" value="WHTH_GntR"/>
    <property type="match status" value="1"/>
</dbReference>
<dbReference type="EMBL" id="BSFQ01000055">
    <property type="protein sequence ID" value="GLL15791.1"/>
    <property type="molecule type" value="Genomic_DNA"/>
</dbReference>